<dbReference type="RefSeq" id="WP_339144559.1">
    <property type="nucleotide sequence ID" value="NZ_JBHULB010000081.1"/>
</dbReference>
<sequence>MSKENRTIELERTINAPLKLVWKVWTNPEHIAKWWSPKGMETQINHYEFSEGNTWKYIMKLPNGQEFIAEGQFKEIEAPIKIVTEAHFRPKTEGVLLETLFENQGLQTKLKFNVVHPTEEYKLAQEQMGVDSGWEAAIDRFAECIWNLS</sequence>
<dbReference type="Gene3D" id="3.30.530.20">
    <property type="match status" value="1"/>
</dbReference>
<evidence type="ECO:0000256" key="1">
    <source>
        <dbReference type="ARBA" id="ARBA00006817"/>
    </source>
</evidence>
<evidence type="ECO:0000313" key="3">
    <source>
        <dbReference type="EMBL" id="MFD2588757.1"/>
    </source>
</evidence>
<proteinExistence type="inferred from homology"/>
<feature type="domain" description="Activator of Hsp90 ATPase homologue 1/2-like C-terminal" evidence="2">
    <location>
        <begin position="15"/>
        <end position="144"/>
    </location>
</feature>
<dbReference type="EMBL" id="JBHULB010000081">
    <property type="protein sequence ID" value="MFD2588757.1"/>
    <property type="molecule type" value="Genomic_DNA"/>
</dbReference>
<dbReference type="InterPro" id="IPR023393">
    <property type="entry name" value="START-like_dom_sf"/>
</dbReference>
<comment type="caution">
    <text evidence="3">The sequence shown here is derived from an EMBL/GenBank/DDBJ whole genome shotgun (WGS) entry which is preliminary data.</text>
</comment>
<dbReference type="InterPro" id="IPR013538">
    <property type="entry name" value="ASHA1/2-like_C"/>
</dbReference>
<keyword evidence="4" id="KW-1185">Reference proteome</keyword>
<reference evidence="4" key="1">
    <citation type="journal article" date="2019" name="Int. J. Syst. Evol. Microbiol.">
        <title>The Global Catalogue of Microorganisms (GCM) 10K type strain sequencing project: providing services to taxonomists for standard genome sequencing and annotation.</title>
        <authorList>
            <consortium name="The Broad Institute Genomics Platform"/>
            <consortium name="The Broad Institute Genome Sequencing Center for Infectious Disease"/>
            <person name="Wu L."/>
            <person name="Ma J."/>
        </authorList>
    </citation>
    <scope>NUCLEOTIDE SEQUENCE [LARGE SCALE GENOMIC DNA]</scope>
    <source>
        <strain evidence="4">KCTC 52368</strain>
    </source>
</reference>
<dbReference type="SUPFAM" id="SSF55961">
    <property type="entry name" value="Bet v1-like"/>
    <property type="match status" value="1"/>
</dbReference>
<protein>
    <submittedName>
        <fullName evidence="3">SRPBCC domain-containing protein</fullName>
    </submittedName>
</protein>
<dbReference type="Proteomes" id="UP001597526">
    <property type="component" value="Unassembled WGS sequence"/>
</dbReference>
<organism evidence="3 4">
    <name type="scientific">Croceitalea marina</name>
    <dbReference type="NCBI Taxonomy" id="1775166"/>
    <lineage>
        <taxon>Bacteria</taxon>
        <taxon>Pseudomonadati</taxon>
        <taxon>Bacteroidota</taxon>
        <taxon>Flavobacteriia</taxon>
        <taxon>Flavobacteriales</taxon>
        <taxon>Flavobacteriaceae</taxon>
        <taxon>Croceitalea</taxon>
    </lineage>
</organism>
<name>A0ABW5MZG5_9FLAO</name>
<accession>A0ABW5MZG5</accession>
<evidence type="ECO:0000259" key="2">
    <source>
        <dbReference type="Pfam" id="PF08327"/>
    </source>
</evidence>
<gene>
    <name evidence="3" type="ORF">ACFSQJ_17655</name>
</gene>
<dbReference type="Pfam" id="PF08327">
    <property type="entry name" value="AHSA1"/>
    <property type="match status" value="1"/>
</dbReference>
<evidence type="ECO:0000313" key="4">
    <source>
        <dbReference type="Proteomes" id="UP001597526"/>
    </source>
</evidence>
<comment type="similarity">
    <text evidence="1">Belongs to the AHA1 family.</text>
</comment>